<organism evidence="1 2">
    <name type="scientific">Symbiobacterium terraclitae</name>
    <dbReference type="NCBI Taxonomy" id="557451"/>
    <lineage>
        <taxon>Bacteria</taxon>
        <taxon>Bacillati</taxon>
        <taxon>Bacillota</taxon>
        <taxon>Clostridia</taxon>
        <taxon>Eubacteriales</taxon>
        <taxon>Symbiobacteriaceae</taxon>
        <taxon>Symbiobacterium</taxon>
    </lineage>
</organism>
<dbReference type="RefSeq" id="WP_209466562.1">
    <property type="nucleotide sequence ID" value="NZ_JAGGLG010000013.1"/>
</dbReference>
<name>A0ABS4JSB9_9FIRM</name>
<dbReference type="Proteomes" id="UP001519289">
    <property type="component" value="Unassembled WGS sequence"/>
</dbReference>
<proteinExistence type="predicted"/>
<dbReference type="EMBL" id="JAGGLG010000013">
    <property type="protein sequence ID" value="MBP2018434.1"/>
    <property type="molecule type" value="Genomic_DNA"/>
</dbReference>
<evidence type="ECO:0008006" key="3">
    <source>
        <dbReference type="Google" id="ProtNLM"/>
    </source>
</evidence>
<dbReference type="Gene3D" id="3.30.1330.10">
    <property type="entry name" value="PurM-like, N-terminal domain"/>
    <property type="match status" value="1"/>
</dbReference>
<sequence length="249" mass="25529">MRRRDLSLVDLPGGGRLVIACDAAGGVGPKPGDAVKASGYVVGRFTARVPLMEVLAAGAEPLHLVNTACVEPEPTGRAILQGICDEAALAGLTAGQINGSFEKNLPTVQTGLGVTVVGYLSPGRHLRRASPGDLVVAVGRPKVGPEVRPDDPELPDLPLVRRLAADPLVHDLLPVGSRGIGPETVDLASSAGLAVDWAPDEEGFPRGKSAGPATCLLVAAAPRALPGLALSLTRPWAVVAQLSSQFYSS</sequence>
<keyword evidence="2" id="KW-1185">Reference proteome</keyword>
<comment type="caution">
    <text evidence="1">The sequence shown here is derived from an EMBL/GenBank/DDBJ whole genome shotgun (WGS) entry which is preliminary data.</text>
</comment>
<evidence type="ECO:0000313" key="1">
    <source>
        <dbReference type="EMBL" id="MBP2018434.1"/>
    </source>
</evidence>
<gene>
    <name evidence="1" type="ORF">J2Z79_001845</name>
</gene>
<evidence type="ECO:0000313" key="2">
    <source>
        <dbReference type="Proteomes" id="UP001519289"/>
    </source>
</evidence>
<accession>A0ABS4JSB9</accession>
<protein>
    <recommendedName>
        <fullName evidence="3">PurM-like N-terminal domain-containing protein</fullName>
    </recommendedName>
</protein>
<dbReference type="InterPro" id="IPR036921">
    <property type="entry name" value="PurM-like_N_sf"/>
</dbReference>
<reference evidence="1 2" key="1">
    <citation type="submission" date="2021-03" db="EMBL/GenBank/DDBJ databases">
        <title>Genomic Encyclopedia of Type Strains, Phase IV (KMG-IV): sequencing the most valuable type-strain genomes for metagenomic binning, comparative biology and taxonomic classification.</title>
        <authorList>
            <person name="Goeker M."/>
        </authorList>
    </citation>
    <scope>NUCLEOTIDE SEQUENCE [LARGE SCALE GENOMIC DNA]</scope>
    <source>
        <strain evidence="1 2">DSM 27138</strain>
    </source>
</reference>